<dbReference type="Pfam" id="PF13408">
    <property type="entry name" value="Zn_ribbon_recom"/>
    <property type="match status" value="1"/>
</dbReference>
<dbReference type="PANTHER" id="PTHR30461">
    <property type="entry name" value="DNA-INVERTASE FROM LAMBDOID PROPHAGE"/>
    <property type="match status" value="1"/>
</dbReference>
<evidence type="ECO:0000313" key="4">
    <source>
        <dbReference type="EMBL" id="MFD2628765.1"/>
    </source>
</evidence>
<dbReference type="InterPro" id="IPR025827">
    <property type="entry name" value="Zn_ribbon_recom_dom"/>
</dbReference>
<proteinExistence type="predicted"/>
<evidence type="ECO:0000256" key="1">
    <source>
        <dbReference type="SAM" id="Coils"/>
    </source>
</evidence>
<dbReference type="RefSeq" id="WP_379561508.1">
    <property type="nucleotide sequence ID" value="NZ_JBHUMX010000019.1"/>
</dbReference>
<sequence length="506" mass="59191">MLKKKTAEITSYNEYPYLVYARASSGKDSQKETIPNQIDICRYWLEQNNFEWDDESIFMDKDKSGTLFLERAAMQLILQKARNREIKMVVFKSIHRLARDLKDALDIKEVLIGHGVRVVTVEEGFDSLYEGKNDMKFEMHSMFAAQLPKTLSVSISSALAAKVRRGEHIGKVPYGYERVDQKLVIKEDEAAVIRQIYAWYNDGIGFKTITRYLNEGLARGEFLPPKTKDQWQITSIQRIIKNSTFCGTLILNQYTTIKVNGRKKQIKNPEEKWSIFENHHPGIITKEEWLKANSKKVTNKKTRITPWNEFRGLLKCGKCRSNMVIVASWRRKKDGTKTNWPYLKCSAYRRGGIDLCENHVPILYEDFRKFILDILNKKGEQIALNFSDSLEYNKKHQATKLKRHIDDLKNQHKTLLDLILSNLISEEEFTSKRNELEKNIKDSEDRLFLLNQKEVNHKTINNIKEAFDEIQKRDHDLFHALQVLINEIRVHIDGEIDIDYNFHADS</sequence>
<dbReference type="PANTHER" id="PTHR30461:SF23">
    <property type="entry name" value="DNA RECOMBINASE-RELATED"/>
    <property type="match status" value="1"/>
</dbReference>
<name>A0ABW5PZS2_9BACI</name>
<dbReference type="InterPro" id="IPR036162">
    <property type="entry name" value="Resolvase-like_N_sf"/>
</dbReference>
<dbReference type="Gene3D" id="3.40.50.1390">
    <property type="entry name" value="Resolvase, N-terminal catalytic domain"/>
    <property type="match status" value="1"/>
</dbReference>
<dbReference type="Pfam" id="PF00239">
    <property type="entry name" value="Resolvase"/>
    <property type="match status" value="1"/>
</dbReference>
<feature type="domain" description="Recombinase" evidence="3">
    <location>
        <begin position="173"/>
        <end position="302"/>
    </location>
</feature>
<dbReference type="CDD" id="cd00338">
    <property type="entry name" value="Ser_Recombinase"/>
    <property type="match status" value="1"/>
</dbReference>
<feature type="domain" description="Resolvase/invertase-type recombinase catalytic" evidence="2">
    <location>
        <begin position="16"/>
        <end position="166"/>
    </location>
</feature>
<dbReference type="PROSITE" id="PS51736">
    <property type="entry name" value="RECOMBINASES_3"/>
    <property type="match status" value="1"/>
</dbReference>
<dbReference type="InterPro" id="IPR011109">
    <property type="entry name" value="DNA_bind_recombinase_dom"/>
</dbReference>
<dbReference type="Pfam" id="PF07508">
    <property type="entry name" value="Recombinase"/>
    <property type="match status" value="1"/>
</dbReference>
<dbReference type="InterPro" id="IPR050639">
    <property type="entry name" value="SSR_resolvase"/>
</dbReference>
<dbReference type="InterPro" id="IPR038109">
    <property type="entry name" value="DNA_bind_recomb_sf"/>
</dbReference>
<dbReference type="Proteomes" id="UP001597451">
    <property type="component" value="Unassembled WGS sequence"/>
</dbReference>
<dbReference type="PROSITE" id="PS51737">
    <property type="entry name" value="RECOMBINASE_DNA_BIND"/>
    <property type="match status" value="1"/>
</dbReference>
<feature type="coiled-coil region" evidence="1">
    <location>
        <begin position="398"/>
        <end position="453"/>
    </location>
</feature>
<dbReference type="Gene3D" id="3.90.1750.20">
    <property type="entry name" value="Putative Large Serine Recombinase, Chain B, Domain 2"/>
    <property type="match status" value="1"/>
</dbReference>
<dbReference type="SUPFAM" id="SSF53041">
    <property type="entry name" value="Resolvase-like"/>
    <property type="match status" value="1"/>
</dbReference>
<reference evidence="5" key="1">
    <citation type="journal article" date="2019" name="Int. J. Syst. Evol. Microbiol.">
        <title>The Global Catalogue of Microorganisms (GCM) 10K type strain sequencing project: providing services to taxonomists for standard genome sequencing and annotation.</title>
        <authorList>
            <consortium name="The Broad Institute Genomics Platform"/>
            <consortium name="The Broad Institute Genome Sequencing Center for Infectious Disease"/>
            <person name="Wu L."/>
            <person name="Ma J."/>
        </authorList>
    </citation>
    <scope>NUCLEOTIDE SEQUENCE [LARGE SCALE GENOMIC DNA]</scope>
    <source>
        <strain evidence="5">TISTR 1858</strain>
    </source>
</reference>
<evidence type="ECO:0000259" key="2">
    <source>
        <dbReference type="PROSITE" id="PS51736"/>
    </source>
</evidence>
<keyword evidence="1" id="KW-0175">Coiled coil</keyword>
<evidence type="ECO:0000259" key="3">
    <source>
        <dbReference type="PROSITE" id="PS51737"/>
    </source>
</evidence>
<protein>
    <submittedName>
        <fullName evidence="4">Recombinase family protein</fullName>
    </submittedName>
</protein>
<dbReference type="SMART" id="SM00857">
    <property type="entry name" value="Resolvase"/>
    <property type="match status" value="1"/>
</dbReference>
<comment type="caution">
    <text evidence="4">The sequence shown here is derived from an EMBL/GenBank/DDBJ whole genome shotgun (WGS) entry which is preliminary data.</text>
</comment>
<dbReference type="EMBL" id="JBHUMX010000019">
    <property type="protein sequence ID" value="MFD2628765.1"/>
    <property type="molecule type" value="Genomic_DNA"/>
</dbReference>
<dbReference type="InterPro" id="IPR006119">
    <property type="entry name" value="Resolv_N"/>
</dbReference>
<accession>A0ABW5PZS2</accession>
<evidence type="ECO:0000313" key="5">
    <source>
        <dbReference type="Proteomes" id="UP001597451"/>
    </source>
</evidence>
<gene>
    <name evidence="4" type="ORF">ACFSUN_08190</name>
</gene>
<organism evidence="4 5">
    <name type="scientific">Oceanobacillus kapialis</name>
    <dbReference type="NCBI Taxonomy" id="481353"/>
    <lineage>
        <taxon>Bacteria</taxon>
        <taxon>Bacillati</taxon>
        <taxon>Bacillota</taxon>
        <taxon>Bacilli</taxon>
        <taxon>Bacillales</taxon>
        <taxon>Bacillaceae</taxon>
        <taxon>Oceanobacillus</taxon>
    </lineage>
</organism>
<keyword evidence="5" id="KW-1185">Reference proteome</keyword>